<evidence type="ECO:0000256" key="1">
    <source>
        <dbReference type="ARBA" id="ARBA00009437"/>
    </source>
</evidence>
<dbReference type="GO" id="GO:0032993">
    <property type="term" value="C:protein-DNA complex"/>
    <property type="evidence" value="ECO:0007669"/>
    <property type="project" value="TreeGrafter"/>
</dbReference>
<evidence type="ECO:0000256" key="3">
    <source>
        <dbReference type="ARBA" id="ARBA00023125"/>
    </source>
</evidence>
<dbReference type="Pfam" id="PF03466">
    <property type="entry name" value="LysR_substrate"/>
    <property type="match status" value="1"/>
</dbReference>
<dbReference type="Gene3D" id="3.40.190.10">
    <property type="entry name" value="Periplasmic binding protein-like II"/>
    <property type="match status" value="2"/>
</dbReference>
<keyword evidence="2" id="KW-0805">Transcription regulation</keyword>
<dbReference type="InterPro" id="IPR036390">
    <property type="entry name" value="WH_DNA-bd_sf"/>
</dbReference>
<dbReference type="Gene3D" id="1.10.10.10">
    <property type="entry name" value="Winged helix-like DNA-binding domain superfamily/Winged helix DNA-binding domain"/>
    <property type="match status" value="1"/>
</dbReference>
<dbReference type="GO" id="GO:0003700">
    <property type="term" value="F:DNA-binding transcription factor activity"/>
    <property type="evidence" value="ECO:0007669"/>
    <property type="project" value="InterPro"/>
</dbReference>
<dbReference type="Proteomes" id="UP000319897">
    <property type="component" value="Unassembled WGS sequence"/>
</dbReference>
<dbReference type="InterPro" id="IPR005119">
    <property type="entry name" value="LysR_subst-bd"/>
</dbReference>
<dbReference type="PRINTS" id="PR00039">
    <property type="entry name" value="HTHLYSR"/>
</dbReference>
<dbReference type="RefSeq" id="WP_140927768.1">
    <property type="nucleotide sequence ID" value="NZ_VFSU01000020.1"/>
</dbReference>
<dbReference type="FunFam" id="1.10.10.10:FF:000001">
    <property type="entry name" value="LysR family transcriptional regulator"/>
    <property type="match status" value="1"/>
</dbReference>
<evidence type="ECO:0000256" key="2">
    <source>
        <dbReference type="ARBA" id="ARBA00023015"/>
    </source>
</evidence>
<comment type="caution">
    <text evidence="6">The sequence shown here is derived from an EMBL/GenBank/DDBJ whole genome shotgun (WGS) entry which is preliminary data.</text>
</comment>
<feature type="domain" description="HTH lysR-type" evidence="5">
    <location>
        <begin position="3"/>
        <end position="60"/>
    </location>
</feature>
<dbReference type="OrthoDB" id="7216893at2"/>
<accession>A0A501XML8</accession>
<dbReference type="PROSITE" id="PS50931">
    <property type="entry name" value="HTH_LYSR"/>
    <property type="match status" value="1"/>
</dbReference>
<comment type="similarity">
    <text evidence="1">Belongs to the LysR transcriptional regulatory family.</text>
</comment>
<protein>
    <submittedName>
        <fullName evidence="6">LysR family transcriptional regulator</fullName>
    </submittedName>
</protein>
<evidence type="ECO:0000256" key="4">
    <source>
        <dbReference type="ARBA" id="ARBA00023163"/>
    </source>
</evidence>
<evidence type="ECO:0000259" key="5">
    <source>
        <dbReference type="PROSITE" id="PS50931"/>
    </source>
</evidence>
<sequence length="295" mass="32739">MRMLLKQIKYMITAANHGSFRAAALALRVQESAISRHIRDLEQTLGVQLFVRSSRGIRLTSAGQAFVARAQYALLQLDLAKDAANQRAEVSTGELRIGIFSSLASGFLPELFRQYRERHGGVAMHIVEGKPGDLIAAIRTHDLDIAFLTGTEQWTGCESRQYWVERVMAVLPETHPSADRKTIELRALANERFLVSEAAPGEEIHDYLVQRLAGLGRHPDIRRQAVGRDNLLHMVALGMGLTLTSEATTPMKPSGVVFVPVANETLPFSAIWSRDNDNPALLRLIELAESSGHWR</sequence>
<organism evidence="6 7">
    <name type="scientific">Sandaracinobacter neustonicus</name>
    <dbReference type="NCBI Taxonomy" id="1715348"/>
    <lineage>
        <taxon>Bacteria</taxon>
        <taxon>Pseudomonadati</taxon>
        <taxon>Pseudomonadota</taxon>
        <taxon>Alphaproteobacteria</taxon>
        <taxon>Sphingomonadales</taxon>
        <taxon>Sphingosinicellaceae</taxon>
        <taxon>Sandaracinobacter</taxon>
    </lineage>
</organism>
<dbReference type="InterPro" id="IPR000847">
    <property type="entry name" value="LysR_HTH_N"/>
</dbReference>
<gene>
    <name evidence="6" type="ORF">FJQ54_07320</name>
</gene>
<dbReference type="SUPFAM" id="SSF53850">
    <property type="entry name" value="Periplasmic binding protein-like II"/>
    <property type="match status" value="1"/>
</dbReference>
<dbReference type="InterPro" id="IPR036388">
    <property type="entry name" value="WH-like_DNA-bd_sf"/>
</dbReference>
<evidence type="ECO:0000313" key="6">
    <source>
        <dbReference type="EMBL" id="TPE61932.1"/>
    </source>
</evidence>
<dbReference type="PANTHER" id="PTHR30346">
    <property type="entry name" value="TRANSCRIPTIONAL DUAL REGULATOR HCAR-RELATED"/>
    <property type="match status" value="1"/>
</dbReference>
<dbReference type="Pfam" id="PF00126">
    <property type="entry name" value="HTH_1"/>
    <property type="match status" value="1"/>
</dbReference>
<dbReference type="EMBL" id="VFSU01000020">
    <property type="protein sequence ID" value="TPE61932.1"/>
    <property type="molecule type" value="Genomic_DNA"/>
</dbReference>
<evidence type="ECO:0000313" key="7">
    <source>
        <dbReference type="Proteomes" id="UP000319897"/>
    </source>
</evidence>
<dbReference type="AlphaFoldDB" id="A0A501XML8"/>
<reference evidence="6 7" key="1">
    <citation type="submission" date="2019-06" db="EMBL/GenBank/DDBJ databases">
        <authorList>
            <person name="Lee I."/>
            <person name="Jang G.I."/>
            <person name="Hwang C.Y."/>
        </authorList>
    </citation>
    <scope>NUCLEOTIDE SEQUENCE [LARGE SCALE GENOMIC DNA]</scope>
    <source>
        <strain evidence="6 7">PAMC 28131</strain>
    </source>
</reference>
<dbReference type="SUPFAM" id="SSF46785">
    <property type="entry name" value="Winged helix' DNA-binding domain"/>
    <property type="match status" value="1"/>
</dbReference>
<name>A0A501XML8_9SPHN</name>
<keyword evidence="4" id="KW-0804">Transcription</keyword>
<keyword evidence="3" id="KW-0238">DNA-binding</keyword>
<dbReference type="CDD" id="cd08414">
    <property type="entry name" value="PBP2_LTTR_aromatics_like"/>
    <property type="match status" value="1"/>
</dbReference>
<dbReference type="GO" id="GO:0003677">
    <property type="term" value="F:DNA binding"/>
    <property type="evidence" value="ECO:0007669"/>
    <property type="project" value="UniProtKB-KW"/>
</dbReference>
<keyword evidence="7" id="KW-1185">Reference proteome</keyword>
<proteinExistence type="inferred from homology"/>
<dbReference type="PANTHER" id="PTHR30346:SF0">
    <property type="entry name" value="HCA OPERON TRANSCRIPTIONAL ACTIVATOR HCAR"/>
    <property type="match status" value="1"/>
</dbReference>